<evidence type="ECO:0000313" key="3">
    <source>
        <dbReference type="EMBL" id="KAF6794978.1"/>
    </source>
</evidence>
<keyword evidence="2" id="KW-1133">Transmembrane helix</keyword>
<feature type="transmembrane region" description="Helical" evidence="2">
    <location>
        <begin position="53"/>
        <end position="73"/>
    </location>
</feature>
<keyword evidence="2" id="KW-0812">Transmembrane</keyword>
<sequence>MPDLITNTTRYRPQVDPEPSLSEPSTVGYEYESEQHSPTPTPASEASIRSSSAALFTVSAIPFYVSVWAFFYICFSLPITCLGADLTHAGCGRLRLPFLCDALERIHCGGKAARIMASLFTGSMPAVFGSQ</sequence>
<proteinExistence type="predicted"/>
<accession>A0A8H6ISX3</accession>
<dbReference type="EMBL" id="WIGN01000399">
    <property type="protein sequence ID" value="KAF6794978.1"/>
    <property type="molecule type" value="Genomic_DNA"/>
</dbReference>
<feature type="compositionally biased region" description="Polar residues" evidence="1">
    <location>
        <begin position="1"/>
        <end position="11"/>
    </location>
</feature>
<keyword evidence="4" id="KW-1185">Reference proteome</keyword>
<evidence type="ECO:0000256" key="2">
    <source>
        <dbReference type="SAM" id="Phobius"/>
    </source>
</evidence>
<evidence type="ECO:0000313" key="4">
    <source>
        <dbReference type="Proteomes" id="UP000652219"/>
    </source>
</evidence>
<evidence type="ECO:0000256" key="1">
    <source>
        <dbReference type="SAM" id="MobiDB-lite"/>
    </source>
</evidence>
<dbReference type="AlphaFoldDB" id="A0A8H6ISX3"/>
<protein>
    <submittedName>
        <fullName evidence="3">Uncharacterized protein</fullName>
    </submittedName>
</protein>
<name>A0A8H6ISX3_9PEZI</name>
<comment type="caution">
    <text evidence="3">The sequence shown here is derived from an EMBL/GenBank/DDBJ whole genome shotgun (WGS) entry which is preliminary data.</text>
</comment>
<feature type="region of interest" description="Disordered" evidence="1">
    <location>
        <begin position="1"/>
        <end position="45"/>
    </location>
</feature>
<keyword evidence="2" id="KW-0472">Membrane</keyword>
<organism evidence="3 4">
    <name type="scientific">Colletotrichum sojae</name>
    <dbReference type="NCBI Taxonomy" id="2175907"/>
    <lineage>
        <taxon>Eukaryota</taxon>
        <taxon>Fungi</taxon>
        <taxon>Dikarya</taxon>
        <taxon>Ascomycota</taxon>
        <taxon>Pezizomycotina</taxon>
        <taxon>Sordariomycetes</taxon>
        <taxon>Hypocreomycetidae</taxon>
        <taxon>Glomerellales</taxon>
        <taxon>Glomerellaceae</taxon>
        <taxon>Colletotrichum</taxon>
        <taxon>Colletotrichum orchidearum species complex</taxon>
    </lineage>
</organism>
<reference evidence="3 4" key="1">
    <citation type="journal article" date="2020" name="Phytopathology">
        <title>Genome Sequence Resources of Colletotrichum truncatum, C. plurivorum, C. musicola, and C. sojae: Four Species Pathogenic to Soybean (Glycine max).</title>
        <authorList>
            <person name="Rogerio F."/>
            <person name="Boufleur T.R."/>
            <person name="Ciampi-Guillardi M."/>
            <person name="Sukno S.A."/>
            <person name="Thon M.R."/>
            <person name="Massola Junior N.S."/>
            <person name="Baroncelli R."/>
        </authorList>
    </citation>
    <scope>NUCLEOTIDE SEQUENCE [LARGE SCALE GENOMIC DNA]</scope>
    <source>
        <strain evidence="3 4">LFN0009</strain>
    </source>
</reference>
<gene>
    <name evidence="3" type="ORF">CSOJ01_13556</name>
</gene>
<dbReference type="Proteomes" id="UP000652219">
    <property type="component" value="Unassembled WGS sequence"/>
</dbReference>